<proteinExistence type="predicted"/>
<sequence length="79" mass="8713">MHERTTDGSTDLSITSVQKLTIKEIRQKMGEEVERGDGERDEEANMIAGEEMCDATKEKEGFAMMVDLGIMGSLTSLIS</sequence>
<comment type="caution">
    <text evidence="1">The sequence shown here is derived from an EMBL/GenBank/DDBJ whole genome shotgun (WGS) entry which is preliminary data.</text>
</comment>
<dbReference type="EMBL" id="JAUHHV010000011">
    <property type="protein sequence ID" value="KAK1408394.1"/>
    <property type="molecule type" value="Genomic_DNA"/>
</dbReference>
<reference evidence="1" key="1">
    <citation type="journal article" date="2023" name="bioRxiv">
        <title>Improved chromosome-level genome assembly for marigold (Tagetes erecta).</title>
        <authorList>
            <person name="Jiang F."/>
            <person name="Yuan L."/>
            <person name="Wang S."/>
            <person name="Wang H."/>
            <person name="Xu D."/>
            <person name="Wang A."/>
            <person name="Fan W."/>
        </authorList>
    </citation>
    <scope>NUCLEOTIDE SEQUENCE</scope>
    <source>
        <strain evidence="1">WSJ</strain>
        <tissue evidence="1">Leaf</tissue>
    </source>
</reference>
<accession>A0AAD8NFZ6</accession>
<name>A0AAD8NFZ6_TARER</name>
<dbReference type="Proteomes" id="UP001229421">
    <property type="component" value="Unassembled WGS sequence"/>
</dbReference>
<evidence type="ECO:0000313" key="2">
    <source>
        <dbReference type="Proteomes" id="UP001229421"/>
    </source>
</evidence>
<evidence type="ECO:0000313" key="1">
    <source>
        <dbReference type="EMBL" id="KAK1408394.1"/>
    </source>
</evidence>
<organism evidence="1 2">
    <name type="scientific">Tagetes erecta</name>
    <name type="common">African marigold</name>
    <dbReference type="NCBI Taxonomy" id="13708"/>
    <lineage>
        <taxon>Eukaryota</taxon>
        <taxon>Viridiplantae</taxon>
        <taxon>Streptophyta</taxon>
        <taxon>Embryophyta</taxon>
        <taxon>Tracheophyta</taxon>
        <taxon>Spermatophyta</taxon>
        <taxon>Magnoliopsida</taxon>
        <taxon>eudicotyledons</taxon>
        <taxon>Gunneridae</taxon>
        <taxon>Pentapetalae</taxon>
        <taxon>asterids</taxon>
        <taxon>campanulids</taxon>
        <taxon>Asterales</taxon>
        <taxon>Asteraceae</taxon>
        <taxon>Asteroideae</taxon>
        <taxon>Heliantheae alliance</taxon>
        <taxon>Tageteae</taxon>
        <taxon>Tagetes</taxon>
    </lineage>
</organism>
<gene>
    <name evidence="1" type="ORF">QVD17_40126</name>
</gene>
<keyword evidence="2" id="KW-1185">Reference proteome</keyword>
<protein>
    <submittedName>
        <fullName evidence="1">Uncharacterized protein</fullName>
    </submittedName>
</protein>
<dbReference type="AlphaFoldDB" id="A0AAD8NFZ6"/>